<sequence length="122" mass="13623">MGNTNLERVYSYPFGDIYANYVAKVERKGKTTEELDEVLGWLTGYTPTGLHEAADGGGDLRGFFANAPRINPRADLITGVVCGVRVEDIGEELMQKIRWMDKLVDELARGKKMESIKRSPNT</sequence>
<evidence type="ECO:0000313" key="2">
    <source>
        <dbReference type="Proteomes" id="UP000594586"/>
    </source>
</evidence>
<dbReference type="Pfam" id="PF09966">
    <property type="entry name" value="DUF2200"/>
    <property type="match status" value="1"/>
</dbReference>
<reference evidence="1 2" key="1">
    <citation type="submission" date="2020-11" db="EMBL/GenBank/DDBJ databases">
        <title>Corynebacterium sp. MC1420.</title>
        <authorList>
            <person name="Zhou J."/>
        </authorList>
    </citation>
    <scope>NUCLEOTIDE SEQUENCE [LARGE SCALE GENOMIC DNA]</scope>
    <source>
        <strain evidence="1 2">MC1420</strain>
    </source>
</reference>
<evidence type="ECO:0000313" key="1">
    <source>
        <dbReference type="EMBL" id="QPK83863.1"/>
    </source>
</evidence>
<gene>
    <name evidence="1" type="ORF">G7Y29_03460</name>
</gene>
<organism evidence="1 2">
    <name type="scientific">Corynebacterium qintianiae</name>
    <dbReference type="NCBI Taxonomy" id="2709392"/>
    <lineage>
        <taxon>Bacteria</taxon>
        <taxon>Bacillati</taxon>
        <taxon>Actinomycetota</taxon>
        <taxon>Actinomycetes</taxon>
        <taxon>Mycobacteriales</taxon>
        <taxon>Corynebacteriaceae</taxon>
        <taxon>Corynebacterium</taxon>
    </lineage>
</organism>
<keyword evidence="2" id="KW-1185">Reference proteome</keyword>
<dbReference type="InterPro" id="IPR014580">
    <property type="entry name" value="UCP033199"/>
</dbReference>
<proteinExistence type="predicted"/>
<dbReference type="AlphaFoldDB" id="A0A7T0PEF0"/>
<protein>
    <submittedName>
        <fullName evidence="1">DUF2200 domain-containing protein</fullName>
    </submittedName>
</protein>
<dbReference type="Gene3D" id="1.10.8.290">
    <property type="entry name" value="uncharacterized protein sp1917 domain"/>
    <property type="match status" value="1"/>
</dbReference>
<name>A0A7T0PEF0_9CORY</name>
<dbReference type="RefSeq" id="WP_165002000.1">
    <property type="nucleotide sequence ID" value="NZ_CP064955.1"/>
</dbReference>
<dbReference type="EMBL" id="CP064955">
    <property type="protein sequence ID" value="QPK83863.1"/>
    <property type="molecule type" value="Genomic_DNA"/>
</dbReference>
<dbReference type="InterPro" id="IPR023204">
    <property type="entry name" value="SP1917_dom_sf"/>
</dbReference>
<dbReference type="KEGG" id="cqn:G7Y29_03460"/>
<dbReference type="Proteomes" id="UP000594586">
    <property type="component" value="Chromosome"/>
</dbReference>
<accession>A0A7T0PEF0</accession>